<dbReference type="GO" id="GO:0005737">
    <property type="term" value="C:cytoplasm"/>
    <property type="evidence" value="ECO:0007669"/>
    <property type="project" value="TreeGrafter"/>
</dbReference>
<reference evidence="3" key="1">
    <citation type="submission" date="2023-06" db="EMBL/GenBank/DDBJ databases">
        <title>Genomic analysis of the entomopathogenic nematode Steinernema hermaphroditum.</title>
        <authorList>
            <person name="Schwarz E.M."/>
            <person name="Heppert J.K."/>
            <person name="Baniya A."/>
            <person name="Schwartz H.T."/>
            <person name="Tan C.-H."/>
            <person name="Antoshechkin I."/>
            <person name="Sternberg P.W."/>
            <person name="Goodrich-Blair H."/>
            <person name="Dillman A.R."/>
        </authorList>
    </citation>
    <scope>NUCLEOTIDE SEQUENCE</scope>
    <source>
        <strain evidence="3">PS9179</strain>
        <tissue evidence="3">Whole animal</tissue>
    </source>
</reference>
<dbReference type="Pfam" id="PF07985">
    <property type="entry name" value="SRR1"/>
    <property type="match status" value="1"/>
</dbReference>
<evidence type="ECO:0000313" key="4">
    <source>
        <dbReference type="Proteomes" id="UP001175271"/>
    </source>
</evidence>
<comment type="caution">
    <text evidence="3">The sequence shown here is derived from an EMBL/GenBank/DDBJ whole genome shotgun (WGS) entry which is preliminary data.</text>
</comment>
<name>A0AA39HN15_9BILA</name>
<dbReference type="PANTHER" id="PTHR28626:SF3">
    <property type="entry name" value="SRR1-LIKE PROTEIN"/>
    <property type="match status" value="1"/>
</dbReference>
<proteinExistence type="inferred from homology"/>
<dbReference type="Proteomes" id="UP001175271">
    <property type="component" value="Unassembled WGS sequence"/>
</dbReference>
<comment type="similarity">
    <text evidence="1">Belongs to the SRR1 family.</text>
</comment>
<dbReference type="InterPro" id="IPR012942">
    <property type="entry name" value="SRR1-like"/>
</dbReference>
<keyword evidence="4" id="KW-1185">Reference proteome</keyword>
<evidence type="ECO:0000259" key="2">
    <source>
        <dbReference type="Pfam" id="PF07985"/>
    </source>
</evidence>
<dbReference type="PANTHER" id="PTHR28626">
    <property type="entry name" value="SRR1-LIKE PROTEIN"/>
    <property type="match status" value="1"/>
</dbReference>
<dbReference type="InterPro" id="IPR040044">
    <property type="entry name" value="SRR1L"/>
</dbReference>
<dbReference type="EMBL" id="JAUCMV010000003">
    <property type="protein sequence ID" value="KAK0408910.1"/>
    <property type="molecule type" value="Genomic_DNA"/>
</dbReference>
<dbReference type="GO" id="GO:0005634">
    <property type="term" value="C:nucleus"/>
    <property type="evidence" value="ECO:0007669"/>
    <property type="project" value="TreeGrafter"/>
</dbReference>
<sequence>MAITDDLTRQNFKNAAEFFGQVAKTPESVIQKPTAIAIEDVLSNLEQLIGKRKVRELRGVWCLNIVPYCPYRKMNQYVFTALHRRLCPSRSAFEDSFLSEAEKEVFSSLGIETYPGSDLSNYERDDPGTDQVDVIYLPQSSPILLNNLLYSVWAPDCLKNLIFIGDFAEVSYPGQTPLQWFRYTKNKVDRKTLFKYHVDGDYDARYYHVCACEYAGKGPLPAVKRVEYKEHLLPPAIYSNLSSSEKEAHLRTVSVFADIDHNVSVFREMIRNGDLRCHLDNFEAHVAGRNIAKMSVIAIGHIGFRYDFRDFSHQGARELAWILTLKEHYNIEHISVREPCLSKFELDYLNSIGIETPKCGYLDDPEEGVQNGEVALIWMLHGWKDMYNNVLWANRGQMDKIVLVGNDYPSFTKWNVCTMSKRKAILPALGAGSVTAALTTMMDLGPMTKALSVGATVLGALYVTENFLYKEFVNLKEYKALKVFIEKATRTKFRYRIDLEKTRNDMDCTAIMSYPQKILQEDDAEKPVYVRNGTYYSFDENGRATRNP</sequence>
<evidence type="ECO:0000256" key="1">
    <source>
        <dbReference type="ARBA" id="ARBA00009856"/>
    </source>
</evidence>
<dbReference type="AlphaFoldDB" id="A0AA39HN15"/>
<organism evidence="3 4">
    <name type="scientific">Steinernema hermaphroditum</name>
    <dbReference type="NCBI Taxonomy" id="289476"/>
    <lineage>
        <taxon>Eukaryota</taxon>
        <taxon>Metazoa</taxon>
        <taxon>Ecdysozoa</taxon>
        <taxon>Nematoda</taxon>
        <taxon>Chromadorea</taxon>
        <taxon>Rhabditida</taxon>
        <taxon>Tylenchina</taxon>
        <taxon>Panagrolaimomorpha</taxon>
        <taxon>Strongyloidoidea</taxon>
        <taxon>Steinernematidae</taxon>
        <taxon>Steinernema</taxon>
    </lineage>
</organism>
<protein>
    <recommendedName>
        <fullName evidence="2">SRR1-like domain-containing protein</fullName>
    </recommendedName>
</protein>
<evidence type="ECO:0000313" key="3">
    <source>
        <dbReference type="EMBL" id="KAK0408910.1"/>
    </source>
</evidence>
<feature type="domain" description="SRR1-like" evidence="2">
    <location>
        <begin position="281"/>
        <end position="413"/>
    </location>
</feature>
<gene>
    <name evidence="3" type="ORF">QR680_004234</name>
</gene>
<accession>A0AA39HN15</accession>